<reference evidence="2 3" key="1">
    <citation type="journal article" date="2019" name="Int. J. Syst. Evol. Microbiol.">
        <title>Limnobaculum parvum gen. nov., sp. nov., isolated from a freshwater lake.</title>
        <authorList>
            <person name="Baek C."/>
            <person name="Shin S.K."/>
            <person name="Yi H."/>
        </authorList>
    </citation>
    <scope>NUCLEOTIDE SEQUENCE [LARGE SCALE GENOMIC DNA]</scope>
    <source>
        <strain evidence="2 3">HYN0051</strain>
    </source>
</reference>
<dbReference type="Pfam" id="PF08845">
    <property type="entry name" value="SymE_toxin"/>
    <property type="match status" value="1"/>
</dbReference>
<protein>
    <submittedName>
        <fullName evidence="2">Type I toxin-antitoxin system SymE family toxin</fullName>
    </submittedName>
</protein>
<dbReference type="InterPro" id="IPR014944">
    <property type="entry name" value="Toxin_SymE-like"/>
</dbReference>
<name>A0A2Y9TYL4_9GAMM</name>
<gene>
    <name evidence="2" type="ORF">HYN51_08685</name>
</gene>
<dbReference type="GO" id="GO:0016070">
    <property type="term" value="P:RNA metabolic process"/>
    <property type="evidence" value="ECO:0007669"/>
    <property type="project" value="InterPro"/>
</dbReference>
<dbReference type="InterPro" id="IPR009010">
    <property type="entry name" value="Asp_de-COase-like_dom_sf"/>
</dbReference>
<dbReference type="GO" id="GO:0005737">
    <property type="term" value="C:cytoplasm"/>
    <property type="evidence" value="ECO:0007669"/>
    <property type="project" value="InterPro"/>
</dbReference>
<proteinExistence type="predicted"/>
<feature type="domain" description="Toxin SymE-like" evidence="1">
    <location>
        <begin position="24"/>
        <end position="73"/>
    </location>
</feature>
<keyword evidence="3" id="KW-1185">Reference proteome</keyword>
<dbReference type="GO" id="GO:0003723">
    <property type="term" value="F:RNA binding"/>
    <property type="evidence" value="ECO:0007669"/>
    <property type="project" value="InterPro"/>
</dbReference>
<organism evidence="2 3">
    <name type="scientific">Limnobaculum parvum</name>
    <dbReference type="NCBI Taxonomy" id="2172103"/>
    <lineage>
        <taxon>Bacteria</taxon>
        <taxon>Pseudomonadati</taxon>
        <taxon>Pseudomonadota</taxon>
        <taxon>Gammaproteobacteria</taxon>
        <taxon>Enterobacterales</taxon>
        <taxon>Budviciaceae</taxon>
        <taxon>Limnobaculum</taxon>
    </lineage>
</organism>
<sequence>MYRKKGRGQEPVTSTTQFKEPQKRYYTVGYTPNLGKKAPCPKLTISGYWLEQFGFTTGQPVTVTTERGRLVIETEIKF</sequence>
<accession>A0A2Y9TYL4</accession>
<evidence type="ECO:0000313" key="2">
    <source>
        <dbReference type="EMBL" id="AWH88630.1"/>
    </source>
</evidence>
<dbReference type="GO" id="GO:0016788">
    <property type="term" value="F:hydrolase activity, acting on ester bonds"/>
    <property type="evidence" value="ECO:0007669"/>
    <property type="project" value="InterPro"/>
</dbReference>
<evidence type="ECO:0000259" key="1">
    <source>
        <dbReference type="Pfam" id="PF08845"/>
    </source>
</evidence>
<dbReference type="OrthoDB" id="6053337at2"/>
<dbReference type="EMBL" id="CP029185">
    <property type="protein sequence ID" value="AWH88630.1"/>
    <property type="molecule type" value="Genomic_DNA"/>
</dbReference>
<dbReference type="AlphaFoldDB" id="A0A2Y9TYL4"/>
<dbReference type="SUPFAM" id="SSF50692">
    <property type="entry name" value="ADC-like"/>
    <property type="match status" value="1"/>
</dbReference>
<dbReference type="KEGG" id="lpv:HYN51_08685"/>
<evidence type="ECO:0000313" key="3">
    <source>
        <dbReference type="Proteomes" id="UP000244908"/>
    </source>
</evidence>
<dbReference type="Proteomes" id="UP000244908">
    <property type="component" value="Chromosome"/>
</dbReference>